<dbReference type="InterPro" id="IPR050882">
    <property type="entry name" value="Prepilin_peptidase/N-MTase"/>
</dbReference>
<dbReference type="Pfam" id="PF01478">
    <property type="entry name" value="Peptidase_A24"/>
    <property type="match status" value="1"/>
</dbReference>
<dbReference type="PANTHER" id="PTHR30487:SF0">
    <property type="entry name" value="PREPILIN LEADER PEPTIDASE_N-METHYLTRANSFERASE-RELATED"/>
    <property type="match status" value="1"/>
</dbReference>
<protein>
    <submittedName>
        <fullName evidence="5">Prepilin peptidase</fullName>
    </submittedName>
</protein>
<dbReference type="GO" id="GO:0004190">
    <property type="term" value="F:aspartic-type endopeptidase activity"/>
    <property type="evidence" value="ECO:0007669"/>
    <property type="project" value="InterPro"/>
</dbReference>
<feature type="transmembrane region" description="Helical" evidence="3">
    <location>
        <begin position="212"/>
        <end position="235"/>
    </location>
</feature>
<sequence length="239" mass="24165">MTGALTLAAGCGLGAGLAVRRRLDGRGYRYDDERDLRTTSHAWVPWACAVVTPLMVATGWTVGSAERDGSASAGVALALLLVLVGLVLVVLAAVDLDVQRLPDAITLRVAPGTLLGLLAVSALRGEHTDLVRSVLAAVVLGAVYLGLVLLGGASGMGLGDAKLAPTLGLLLGYLGWSHVVLATVLAFVSVALLGAVLLALRRADRRTSLPLGPHLVGAAVLVLALPGLGALLAGLSRSG</sequence>
<name>A0A7G9R0V4_9MICO</name>
<dbReference type="Proteomes" id="UP000515976">
    <property type="component" value="Chromosome"/>
</dbReference>
<evidence type="ECO:0000259" key="4">
    <source>
        <dbReference type="Pfam" id="PF01478"/>
    </source>
</evidence>
<comment type="similarity">
    <text evidence="1 2">Belongs to the peptidase A24 family.</text>
</comment>
<evidence type="ECO:0000313" key="5">
    <source>
        <dbReference type="EMBL" id="QNN49229.1"/>
    </source>
</evidence>
<feature type="transmembrane region" description="Helical" evidence="3">
    <location>
        <begin position="105"/>
        <end position="123"/>
    </location>
</feature>
<keyword evidence="3" id="KW-0472">Membrane</keyword>
<evidence type="ECO:0000313" key="6">
    <source>
        <dbReference type="Proteomes" id="UP000515976"/>
    </source>
</evidence>
<dbReference type="RefSeq" id="WP_166101315.1">
    <property type="nucleotide sequence ID" value="NZ_BMMY01000006.1"/>
</dbReference>
<dbReference type="Gene3D" id="1.20.120.1220">
    <property type="match status" value="1"/>
</dbReference>
<dbReference type="EMBL" id="CP060712">
    <property type="protein sequence ID" value="QNN49229.1"/>
    <property type="molecule type" value="Genomic_DNA"/>
</dbReference>
<dbReference type="InterPro" id="IPR014032">
    <property type="entry name" value="Peptidase_A24A_bac"/>
</dbReference>
<proteinExistence type="inferred from homology"/>
<gene>
    <name evidence="5" type="ORF">H9L10_13530</name>
</gene>
<dbReference type="GO" id="GO:0005886">
    <property type="term" value="C:plasma membrane"/>
    <property type="evidence" value="ECO:0007669"/>
    <property type="project" value="TreeGrafter"/>
</dbReference>
<feature type="domain" description="Prepilin type IV endopeptidase peptidase" evidence="4">
    <location>
        <begin position="84"/>
        <end position="194"/>
    </location>
</feature>
<keyword evidence="6" id="KW-1185">Reference proteome</keyword>
<organism evidence="5 6">
    <name type="scientific">Phycicoccus endophyticus</name>
    <dbReference type="NCBI Taxonomy" id="1690220"/>
    <lineage>
        <taxon>Bacteria</taxon>
        <taxon>Bacillati</taxon>
        <taxon>Actinomycetota</taxon>
        <taxon>Actinomycetes</taxon>
        <taxon>Micrococcales</taxon>
        <taxon>Intrasporangiaceae</taxon>
        <taxon>Phycicoccus</taxon>
    </lineage>
</organism>
<evidence type="ECO:0000256" key="2">
    <source>
        <dbReference type="RuleBase" id="RU003793"/>
    </source>
</evidence>
<feature type="transmembrane region" description="Helical" evidence="3">
    <location>
        <begin position="42"/>
        <end position="62"/>
    </location>
</feature>
<accession>A0A7G9R0V4</accession>
<keyword evidence="3" id="KW-0812">Transmembrane</keyword>
<dbReference type="PANTHER" id="PTHR30487">
    <property type="entry name" value="TYPE 4 PREPILIN-LIKE PROTEINS LEADER PEPTIDE-PROCESSING ENZYME"/>
    <property type="match status" value="1"/>
</dbReference>
<feature type="transmembrane region" description="Helical" evidence="3">
    <location>
        <begin position="74"/>
        <end position="93"/>
    </location>
</feature>
<dbReference type="AlphaFoldDB" id="A0A7G9R0V4"/>
<feature type="transmembrane region" description="Helical" evidence="3">
    <location>
        <begin position="176"/>
        <end position="200"/>
    </location>
</feature>
<dbReference type="PRINTS" id="PR00864">
    <property type="entry name" value="PREPILNPTASE"/>
</dbReference>
<keyword evidence="3" id="KW-1133">Transmembrane helix</keyword>
<evidence type="ECO:0000256" key="1">
    <source>
        <dbReference type="ARBA" id="ARBA00005801"/>
    </source>
</evidence>
<dbReference type="KEGG" id="pei:H9L10_13530"/>
<dbReference type="InterPro" id="IPR000045">
    <property type="entry name" value="Prepilin_IV_endopep_pep"/>
</dbReference>
<evidence type="ECO:0000256" key="3">
    <source>
        <dbReference type="SAM" id="Phobius"/>
    </source>
</evidence>
<reference evidence="5 6" key="1">
    <citation type="submission" date="2020-08" db="EMBL/GenBank/DDBJ databases">
        <title>Genome sequence of Phycicoccus endophyticus JCM 31784T.</title>
        <authorList>
            <person name="Hyun D.-W."/>
            <person name="Bae J.-W."/>
        </authorList>
    </citation>
    <scope>NUCLEOTIDE SEQUENCE [LARGE SCALE GENOMIC DNA]</scope>
    <source>
        <strain evidence="5 6">JCM 31784</strain>
    </source>
</reference>
<feature type="transmembrane region" description="Helical" evidence="3">
    <location>
        <begin position="135"/>
        <end position="156"/>
    </location>
</feature>
<dbReference type="GO" id="GO:0006465">
    <property type="term" value="P:signal peptide processing"/>
    <property type="evidence" value="ECO:0007669"/>
    <property type="project" value="TreeGrafter"/>
</dbReference>